<proteinExistence type="predicted"/>
<organism evidence="3 4">
    <name type="scientific">Heligmosomoides polygyrus</name>
    <name type="common">Parasitic roundworm</name>
    <dbReference type="NCBI Taxonomy" id="6339"/>
    <lineage>
        <taxon>Eukaryota</taxon>
        <taxon>Metazoa</taxon>
        <taxon>Ecdysozoa</taxon>
        <taxon>Nematoda</taxon>
        <taxon>Chromadorea</taxon>
        <taxon>Rhabditida</taxon>
        <taxon>Rhabditina</taxon>
        <taxon>Rhabditomorpha</taxon>
        <taxon>Strongyloidea</taxon>
        <taxon>Heligmosomidae</taxon>
        <taxon>Heligmosomoides</taxon>
    </lineage>
</organism>
<dbReference type="AlphaFoldDB" id="A0A183GQK3"/>
<accession>A0A183GQK3</accession>
<reference evidence="4" key="2">
    <citation type="submission" date="2019-09" db="UniProtKB">
        <authorList>
            <consortium name="WormBaseParasite"/>
        </authorList>
    </citation>
    <scope>IDENTIFICATION</scope>
</reference>
<name>A0A183GQK3_HELPZ</name>
<keyword evidence="3" id="KW-1185">Reference proteome</keyword>
<evidence type="ECO:0000256" key="1">
    <source>
        <dbReference type="SAM" id="MobiDB-lite"/>
    </source>
</evidence>
<feature type="region of interest" description="Disordered" evidence="1">
    <location>
        <begin position="61"/>
        <end position="89"/>
    </location>
</feature>
<protein>
    <submittedName>
        <fullName evidence="2 4">Uncharacterized protein</fullName>
    </submittedName>
</protein>
<dbReference type="Proteomes" id="UP000050761">
    <property type="component" value="Unassembled WGS sequence"/>
</dbReference>
<evidence type="ECO:0000313" key="3">
    <source>
        <dbReference type="Proteomes" id="UP000050761"/>
    </source>
</evidence>
<sequence>MLVDLDRVCGSRGLQLSVTKTMCMRNGRVFDALFSLNGTNISECSSCVYLVEVNVADNLAPEEQEETSSLRSFQERRRSPEEDCTTPYPPTRLRCSSCANIRLIVRDLSHTRAG</sequence>
<evidence type="ECO:0000313" key="2">
    <source>
        <dbReference type="EMBL" id="VDP48350.1"/>
    </source>
</evidence>
<gene>
    <name evidence="2" type="ORF">HPBE_LOCUS24972</name>
</gene>
<dbReference type="EMBL" id="UZAH01037159">
    <property type="protein sequence ID" value="VDP48350.1"/>
    <property type="molecule type" value="Genomic_DNA"/>
</dbReference>
<accession>A0A3P8DZJ4</accession>
<evidence type="ECO:0000313" key="4">
    <source>
        <dbReference type="WBParaSite" id="HPBE_0002497301-mRNA-1"/>
    </source>
</evidence>
<reference evidence="2 3" key="1">
    <citation type="submission" date="2018-11" db="EMBL/GenBank/DDBJ databases">
        <authorList>
            <consortium name="Pathogen Informatics"/>
        </authorList>
    </citation>
    <scope>NUCLEOTIDE SEQUENCE [LARGE SCALE GENOMIC DNA]</scope>
</reference>
<dbReference type="WBParaSite" id="HPBE_0002497301-mRNA-1">
    <property type="protein sequence ID" value="HPBE_0002497301-mRNA-1"/>
    <property type="gene ID" value="HPBE_0002497301"/>
</dbReference>